<evidence type="ECO:0000313" key="1">
    <source>
        <dbReference type="EMBL" id="MDH0757397.1"/>
    </source>
</evidence>
<dbReference type="Proteomes" id="UP001375228">
    <property type="component" value="Chromosome"/>
</dbReference>
<dbReference type="Proteomes" id="UP001160152">
    <property type="component" value="Unassembled WGS sequence"/>
</dbReference>
<accession>A0ABD4YD37</accession>
<evidence type="ECO:0000313" key="3">
    <source>
        <dbReference type="Proteomes" id="UP001160152"/>
    </source>
</evidence>
<dbReference type="EMBL" id="CP146691">
    <property type="protein sequence ID" value="WWY23406.1"/>
    <property type="molecule type" value="Genomic_DNA"/>
</dbReference>
<evidence type="ECO:0008006" key="5">
    <source>
        <dbReference type="Google" id="ProtNLM"/>
    </source>
</evidence>
<evidence type="ECO:0000313" key="2">
    <source>
        <dbReference type="EMBL" id="WWY23406.1"/>
    </source>
</evidence>
<name>A0ABD4YD37_9PSED</name>
<reference evidence="1 3" key="1">
    <citation type="submission" date="2022-09" db="EMBL/GenBank/DDBJ databases">
        <title>Intensive care unit water sources are persistently colonized with multi-drug resistant bacteria and are the site of extensive horizontal gene transfer of antibiotic resistance genes.</title>
        <authorList>
            <person name="Diorio-Toth L."/>
        </authorList>
    </citation>
    <scope>NUCLEOTIDE SEQUENCE [LARGE SCALE GENOMIC DNA]</scope>
    <source>
        <strain evidence="1 3">GD03901</strain>
    </source>
</reference>
<dbReference type="RefSeq" id="WP_009681505.1">
    <property type="nucleotide sequence ID" value="NZ_CP091311.1"/>
</dbReference>
<evidence type="ECO:0000313" key="4">
    <source>
        <dbReference type="Proteomes" id="UP001375228"/>
    </source>
</evidence>
<proteinExistence type="predicted"/>
<reference evidence="2 4" key="2">
    <citation type="submission" date="2024-03" db="EMBL/GenBank/DDBJ databases">
        <title>Pseudomonas juntendi.</title>
        <authorList>
            <person name="Liu Y."/>
        </authorList>
    </citation>
    <scope>NUCLEOTIDE SEQUENCE [LARGE SCALE GENOMIC DNA]</scope>
    <source>
        <strain evidence="2 4">L4046hy</strain>
    </source>
</reference>
<dbReference type="EMBL" id="JAOCBV010000001">
    <property type="protein sequence ID" value="MDH0757397.1"/>
    <property type="molecule type" value="Genomic_DNA"/>
</dbReference>
<organism evidence="1 3">
    <name type="scientific">Pseudomonas juntendi</name>
    <dbReference type="NCBI Taxonomy" id="2666183"/>
    <lineage>
        <taxon>Bacteria</taxon>
        <taxon>Pseudomonadati</taxon>
        <taxon>Pseudomonadota</taxon>
        <taxon>Gammaproteobacteria</taxon>
        <taxon>Pseudomonadales</taxon>
        <taxon>Pseudomonadaceae</taxon>
        <taxon>Pseudomonas</taxon>
    </lineage>
</organism>
<protein>
    <recommendedName>
        <fullName evidence="5">HEPN domain-containing protein</fullName>
    </recommendedName>
</protein>
<gene>
    <name evidence="1" type="ORF">N5C70_11840</name>
    <name evidence="2" type="ORF">V9385_12695</name>
</gene>
<keyword evidence="4" id="KW-1185">Reference proteome</keyword>
<dbReference type="AlphaFoldDB" id="A0ABD4YD37"/>
<sequence>MQPHLTPWMVESAYRYCEAAKHLLTGHDMMAIAQINAAIGMETLLKSFVAVPDGHHGQVNETYDLEPTLIRDAHRELQRIGKVAADRNRADKHDLLTLFYAVPADIRSRLRFDQEEEWIKRYRNVFTSARYPYEASSPGGYDDTLVYILGQMIERVVMWYREQGCRDLFIVCYGMTPADFQPKAGKEPEPS</sequence>